<gene>
    <name evidence="1" type="ORF">SI65_07709</name>
</gene>
<protein>
    <submittedName>
        <fullName evidence="1">Uncharacterized protein</fullName>
    </submittedName>
</protein>
<reference evidence="1 2" key="1">
    <citation type="journal article" date="2016" name="BMC Genomics">
        <title>Comparative genomic and transcriptomic analyses of the Fuzhuan brick tea-fermentation fungus Aspergillus cristatus.</title>
        <authorList>
            <person name="Ge Y."/>
            <person name="Wang Y."/>
            <person name="Liu Y."/>
            <person name="Tan Y."/>
            <person name="Ren X."/>
            <person name="Zhang X."/>
            <person name="Hyde K.D."/>
            <person name="Liu Y."/>
            <person name="Liu Z."/>
        </authorList>
    </citation>
    <scope>NUCLEOTIDE SEQUENCE [LARGE SCALE GENOMIC DNA]</scope>
    <source>
        <strain evidence="1 2">GZAAS20.1005</strain>
    </source>
</reference>
<evidence type="ECO:0000313" key="2">
    <source>
        <dbReference type="Proteomes" id="UP000094569"/>
    </source>
</evidence>
<comment type="caution">
    <text evidence="1">The sequence shown here is derived from an EMBL/GenBank/DDBJ whole genome shotgun (WGS) entry which is preliminary data.</text>
</comment>
<dbReference type="VEuPathDB" id="FungiDB:SI65_07709"/>
<dbReference type="Proteomes" id="UP000094569">
    <property type="component" value="Unassembled WGS sequence"/>
</dbReference>
<dbReference type="AlphaFoldDB" id="A0A1E3B737"/>
<proteinExistence type="predicted"/>
<keyword evidence="2" id="KW-1185">Reference proteome</keyword>
<organism evidence="1 2">
    <name type="scientific">Aspergillus cristatus</name>
    <name type="common">Chinese Fuzhuan brick tea-fermentation fungus</name>
    <name type="synonym">Eurotium cristatum</name>
    <dbReference type="NCBI Taxonomy" id="573508"/>
    <lineage>
        <taxon>Eukaryota</taxon>
        <taxon>Fungi</taxon>
        <taxon>Dikarya</taxon>
        <taxon>Ascomycota</taxon>
        <taxon>Pezizomycotina</taxon>
        <taxon>Eurotiomycetes</taxon>
        <taxon>Eurotiomycetidae</taxon>
        <taxon>Eurotiales</taxon>
        <taxon>Aspergillaceae</taxon>
        <taxon>Aspergillus</taxon>
        <taxon>Aspergillus subgen. Aspergillus</taxon>
    </lineage>
</organism>
<accession>A0A1E3B737</accession>
<dbReference type="EMBL" id="JXNT01000010">
    <property type="protein sequence ID" value="ODM16744.1"/>
    <property type="molecule type" value="Genomic_DNA"/>
</dbReference>
<sequence length="88" mass="9919">MVGGYFKRKVTPDIEGLAKVKRDRGRRAELQVSFQETAEIVALLKEKDQAAAGSEFLASEYGDQLYLTNAVYTDNYLDYLRGRRGVVV</sequence>
<dbReference type="OrthoDB" id="4331505at2759"/>
<name>A0A1E3B737_ASPCR</name>
<evidence type="ECO:0000313" key="1">
    <source>
        <dbReference type="EMBL" id="ODM16744.1"/>
    </source>
</evidence>